<evidence type="ECO:0000313" key="1">
    <source>
        <dbReference type="EMBL" id="GIH20896.1"/>
    </source>
</evidence>
<organism evidence="1 2">
    <name type="scientific">Rugosimonospora africana</name>
    <dbReference type="NCBI Taxonomy" id="556532"/>
    <lineage>
        <taxon>Bacteria</taxon>
        <taxon>Bacillati</taxon>
        <taxon>Actinomycetota</taxon>
        <taxon>Actinomycetes</taxon>
        <taxon>Micromonosporales</taxon>
        <taxon>Micromonosporaceae</taxon>
        <taxon>Rugosimonospora</taxon>
    </lineage>
</organism>
<name>A0A8J3R272_9ACTN</name>
<dbReference type="AlphaFoldDB" id="A0A8J3R272"/>
<accession>A0A8J3R272</accession>
<evidence type="ECO:0000313" key="2">
    <source>
        <dbReference type="Proteomes" id="UP000642748"/>
    </source>
</evidence>
<dbReference type="EMBL" id="BONZ01000109">
    <property type="protein sequence ID" value="GIH20896.1"/>
    <property type="molecule type" value="Genomic_DNA"/>
</dbReference>
<gene>
    <name evidence="1" type="ORF">Raf01_90680</name>
</gene>
<proteinExistence type="predicted"/>
<keyword evidence="2" id="KW-1185">Reference proteome</keyword>
<sequence>MEFRYCCIPPVGIDSHTLLQDVSPRPGQFLITLNGQPQCGQVGRRRWHLATVSEARPHQVIAGHAFIQNLRRGYYELAADTPPALRVAAAFNELAQAT</sequence>
<protein>
    <submittedName>
        <fullName evidence="1">Uncharacterized protein</fullName>
    </submittedName>
</protein>
<comment type="caution">
    <text evidence="1">The sequence shown here is derived from an EMBL/GenBank/DDBJ whole genome shotgun (WGS) entry which is preliminary data.</text>
</comment>
<dbReference type="Proteomes" id="UP000642748">
    <property type="component" value="Unassembled WGS sequence"/>
</dbReference>
<reference evidence="1" key="1">
    <citation type="submission" date="2021-01" db="EMBL/GenBank/DDBJ databases">
        <title>Whole genome shotgun sequence of Rugosimonospora africana NBRC 104875.</title>
        <authorList>
            <person name="Komaki H."/>
            <person name="Tamura T."/>
        </authorList>
    </citation>
    <scope>NUCLEOTIDE SEQUENCE</scope>
    <source>
        <strain evidence="1">NBRC 104875</strain>
    </source>
</reference>